<evidence type="ECO:0000256" key="3">
    <source>
        <dbReference type="ARBA" id="ARBA00023319"/>
    </source>
</evidence>
<dbReference type="PROSITE" id="PS50835">
    <property type="entry name" value="IG_LIKE"/>
    <property type="match status" value="3"/>
</dbReference>
<feature type="compositionally biased region" description="Basic and acidic residues" evidence="4">
    <location>
        <begin position="371"/>
        <end position="397"/>
    </location>
</feature>
<evidence type="ECO:0000313" key="6">
    <source>
        <dbReference type="EMBL" id="CAD2161326.1"/>
    </source>
</evidence>
<evidence type="ECO:0000256" key="2">
    <source>
        <dbReference type="ARBA" id="ARBA00023157"/>
    </source>
</evidence>
<feature type="compositionally biased region" description="Low complexity" evidence="4">
    <location>
        <begin position="207"/>
        <end position="221"/>
    </location>
</feature>
<dbReference type="GO" id="GO:0031430">
    <property type="term" value="C:M band"/>
    <property type="evidence" value="ECO:0007669"/>
    <property type="project" value="TreeGrafter"/>
</dbReference>
<comment type="caution">
    <text evidence="6">The sequence shown here is derived from an EMBL/GenBank/DDBJ whole genome shotgun (WGS) entry which is preliminary data.</text>
</comment>
<sequence>MKNFGVSEKKLPEDENSCINNSSRDKIPESTIIKNGEKDCLVNTKLVNNSSKVELDIINNKNINDDKNNSDDNININICNNKNNDNKNIDDNKDNNNNTNNIDNKNINENKNNNYKNISNNKNINENNNKNIDDDKNINENNNKNIDDNKNNNNYKNISNNKNIDDDKNINENNNKNIDDNKNINENNNNNYKNISNNKNIDDNKNINENNNNNYKNIRNNKSIDDDKNINERNKNNINDDKNINENNNTNKSDNKIITENKNNDNKNYHDNINNTDINNTTNNTNAVDSNSKFQTKLMRRKNAKMSTASTISSTTLASINIDEDVQQQQNQLSTETTTTNGINTTDILLQIGADGEQQKFELNDEELDDNTNKEQRQKKKYADQDSLRDQKPHKQVAEGKSLRLKAAISANPTPQVYWDRNGIRLETGSKYSIFQDGDFFLLEVHSLSIFDSGLYNCTAKNTEGVAFCSANVQVVELATPKSSTESLIKTESPINQRMKRQKSRSELMAPEIIEALPCEAKAISGNQFIAECRVLGNPIPSICWLHNNTRITPNSDHIVLSFDGELSKLSISKISSLDSGRYIFIAENSSGTIRSEMNLLVNKAIREDDLLSPKFIESKVRLRHQIEIGDNGVSQREIVLLAEIIEGTEPITIKWFTPNRVEITNNHLNAYRIDRVGKDSRLTIFDAFPTDSGDYKCLAENKFGTAKCIFELKINEKNNFNYNFEQKPPTVSAKQSTIYAKQGQRFVDLIFSVFGDETVICWYRIVQDSEQHIIPNTKKYEANNKDNGQCVSLRIYDLQINDASQYKIVAINRCGEASGIIKLFVNTNITINENKKSALTLTKTCCDR</sequence>
<dbReference type="Gene3D" id="2.60.40.10">
    <property type="entry name" value="Immunoglobulins"/>
    <property type="match status" value="4"/>
</dbReference>
<dbReference type="PANTHER" id="PTHR13817:SF73">
    <property type="entry name" value="FIBRONECTIN TYPE-III DOMAIN-CONTAINING PROTEIN"/>
    <property type="match status" value="1"/>
</dbReference>
<dbReference type="SMART" id="SM00409">
    <property type="entry name" value="IG"/>
    <property type="match status" value="4"/>
</dbReference>
<dbReference type="Pfam" id="PF07679">
    <property type="entry name" value="I-set"/>
    <property type="match status" value="3"/>
</dbReference>
<evidence type="ECO:0000259" key="5">
    <source>
        <dbReference type="PROSITE" id="PS50835"/>
    </source>
</evidence>
<dbReference type="InterPro" id="IPR007110">
    <property type="entry name" value="Ig-like_dom"/>
</dbReference>
<dbReference type="InterPro" id="IPR003599">
    <property type="entry name" value="Ig_sub"/>
</dbReference>
<dbReference type="OrthoDB" id="2152335at2759"/>
<keyword evidence="3" id="KW-0393">Immunoglobulin domain</keyword>
<dbReference type="SMART" id="SM00408">
    <property type="entry name" value="IGc2"/>
    <property type="match status" value="3"/>
</dbReference>
<accession>A0A6V7ULW0</accession>
<evidence type="ECO:0000313" key="7">
    <source>
        <dbReference type="Proteomes" id="UP000580250"/>
    </source>
</evidence>
<dbReference type="AlphaFoldDB" id="A0A6V7ULW0"/>
<feature type="region of interest" description="Disordered" evidence="4">
    <location>
        <begin position="365"/>
        <end position="397"/>
    </location>
</feature>
<name>A0A6V7ULW0_MELEN</name>
<feature type="compositionally biased region" description="Low complexity" evidence="4">
    <location>
        <begin position="151"/>
        <end position="162"/>
    </location>
</feature>
<feature type="domain" description="Ig-like" evidence="5">
    <location>
        <begin position="511"/>
        <end position="601"/>
    </location>
</feature>
<protein>
    <recommendedName>
        <fullName evidence="5">Ig-like domain-containing protein</fullName>
    </recommendedName>
</protein>
<dbReference type="InterPro" id="IPR050964">
    <property type="entry name" value="Striated_Muscle_Regulatory"/>
</dbReference>
<feature type="region of interest" description="Disordered" evidence="4">
    <location>
        <begin position="81"/>
        <end position="255"/>
    </location>
</feature>
<dbReference type="InterPro" id="IPR003598">
    <property type="entry name" value="Ig_sub2"/>
</dbReference>
<dbReference type="Proteomes" id="UP000580250">
    <property type="component" value="Unassembled WGS sequence"/>
</dbReference>
<feature type="compositionally biased region" description="Basic and acidic residues" evidence="4">
    <location>
        <begin position="222"/>
        <end position="244"/>
    </location>
</feature>
<reference evidence="6 7" key="1">
    <citation type="submission" date="2020-08" db="EMBL/GenBank/DDBJ databases">
        <authorList>
            <person name="Koutsovoulos G."/>
            <person name="Danchin GJ E."/>
        </authorList>
    </citation>
    <scope>NUCLEOTIDE SEQUENCE [LARGE SCALE GENOMIC DNA]</scope>
</reference>
<organism evidence="6 7">
    <name type="scientific">Meloidogyne enterolobii</name>
    <name type="common">Root-knot nematode worm</name>
    <name type="synonym">Meloidogyne mayaguensis</name>
    <dbReference type="NCBI Taxonomy" id="390850"/>
    <lineage>
        <taxon>Eukaryota</taxon>
        <taxon>Metazoa</taxon>
        <taxon>Ecdysozoa</taxon>
        <taxon>Nematoda</taxon>
        <taxon>Chromadorea</taxon>
        <taxon>Rhabditida</taxon>
        <taxon>Tylenchina</taxon>
        <taxon>Tylenchomorpha</taxon>
        <taxon>Tylenchoidea</taxon>
        <taxon>Meloidogynidae</taxon>
        <taxon>Meloidogyninae</taxon>
        <taxon>Meloidogyne</taxon>
    </lineage>
</organism>
<proteinExistence type="predicted"/>
<feature type="compositionally biased region" description="Low complexity" evidence="4">
    <location>
        <begin position="95"/>
        <end position="130"/>
    </location>
</feature>
<dbReference type="GO" id="GO:0045214">
    <property type="term" value="P:sarcomere organization"/>
    <property type="evidence" value="ECO:0007669"/>
    <property type="project" value="TreeGrafter"/>
</dbReference>
<feature type="compositionally biased region" description="Low complexity" evidence="4">
    <location>
        <begin position="184"/>
        <end position="199"/>
    </location>
</feature>
<dbReference type="InterPro" id="IPR036179">
    <property type="entry name" value="Ig-like_dom_sf"/>
</dbReference>
<evidence type="ECO:0000256" key="1">
    <source>
        <dbReference type="ARBA" id="ARBA00022737"/>
    </source>
</evidence>
<keyword evidence="1" id="KW-0677">Repeat</keyword>
<feature type="region of interest" description="Disordered" evidence="4">
    <location>
        <begin position="1"/>
        <end position="23"/>
    </location>
</feature>
<dbReference type="FunFam" id="2.60.40.10:FF:000032">
    <property type="entry name" value="palladin isoform X1"/>
    <property type="match status" value="2"/>
</dbReference>
<feature type="compositionally biased region" description="Basic and acidic residues" evidence="4">
    <location>
        <begin position="84"/>
        <end position="94"/>
    </location>
</feature>
<dbReference type="InterPro" id="IPR013098">
    <property type="entry name" value="Ig_I-set"/>
</dbReference>
<dbReference type="EMBL" id="CAJEWN010000084">
    <property type="protein sequence ID" value="CAD2161326.1"/>
    <property type="molecule type" value="Genomic_DNA"/>
</dbReference>
<dbReference type="SUPFAM" id="SSF48726">
    <property type="entry name" value="Immunoglobulin"/>
    <property type="match status" value="4"/>
</dbReference>
<dbReference type="CDD" id="cd00096">
    <property type="entry name" value="Ig"/>
    <property type="match status" value="1"/>
</dbReference>
<dbReference type="PANTHER" id="PTHR13817">
    <property type="entry name" value="TITIN"/>
    <property type="match status" value="1"/>
</dbReference>
<keyword evidence="2" id="KW-1015">Disulfide bond</keyword>
<gene>
    <name evidence="6" type="ORF">MENT_LOCUS14772</name>
</gene>
<feature type="domain" description="Ig-like" evidence="5">
    <location>
        <begin position="614"/>
        <end position="716"/>
    </location>
</feature>
<dbReference type="InterPro" id="IPR013783">
    <property type="entry name" value="Ig-like_fold"/>
</dbReference>
<feature type="domain" description="Ig-like" evidence="5">
    <location>
        <begin position="386"/>
        <end position="474"/>
    </location>
</feature>
<evidence type="ECO:0000256" key="4">
    <source>
        <dbReference type="SAM" id="MobiDB-lite"/>
    </source>
</evidence>